<comment type="caution">
    <text evidence="2">The sequence shown here is derived from an EMBL/GenBank/DDBJ whole genome shotgun (WGS) entry which is preliminary data.</text>
</comment>
<dbReference type="EMBL" id="MHIP01000012">
    <property type="protein sequence ID" value="OGY55136.1"/>
    <property type="molecule type" value="Genomic_DNA"/>
</dbReference>
<organism evidence="2 3">
    <name type="scientific">Candidatus Buchananbacteria bacterium RIFCSPLOWO2_01_FULL_46_12</name>
    <dbReference type="NCBI Taxonomy" id="1797546"/>
    <lineage>
        <taxon>Bacteria</taxon>
        <taxon>Candidatus Buchananiibacteriota</taxon>
    </lineage>
</organism>
<dbReference type="Gene3D" id="3.30.70.2970">
    <property type="entry name" value="Protein of unknown function (DUF541), domain 2"/>
    <property type="match status" value="1"/>
</dbReference>
<keyword evidence="1" id="KW-0472">Membrane</keyword>
<accession>A0A1G1YTN7</accession>
<dbReference type="PANTHER" id="PTHR34387:SF2">
    <property type="entry name" value="SLR1258 PROTEIN"/>
    <property type="match status" value="1"/>
</dbReference>
<name>A0A1G1YTN7_9BACT</name>
<sequence length="251" mass="26770">MDQKIKNYLGITIIGVLLVSSYGILSFVRSYATISETSSFSTNGEGKTVAIPDIAKFSFSIVTQGGIQLQDTQKENTSKANAAIAFVKSKGVDAKDIATQSYNVEPRYQYFDCSGRQSSVCPPYEIAGYTITNTVLVKVRDFSAIGDLLSGVVQNGANTVSQLSFTVEDPVLLQNQAREKAIATAKDKAKSIAKAGGFRLGKLLSINEGSYYPVPMFSAAEAKGGAAPASPTIEPGSYDVTINVTLTYEIK</sequence>
<keyword evidence="1" id="KW-1133">Transmembrane helix</keyword>
<gene>
    <name evidence="2" type="ORF">A3A24_03535</name>
</gene>
<dbReference type="GO" id="GO:0006974">
    <property type="term" value="P:DNA damage response"/>
    <property type="evidence" value="ECO:0007669"/>
    <property type="project" value="TreeGrafter"/>
</dbReference>
<dbReference type="PANTHER" id="PTHR34387">
    <property type="entry name" value="SLR1258 PROTEIN"/>
    <property type="match status" value="1"/>
</dbReference>
<evidence type="ECO:0000313" key="2">
    <source>
        <dbReference type="EMBL" id="OGY55136.1"/>
    </source>
</evidence>
<evidence type="ECO:0008006" key="4">
    <source>
        <dbReference type="Google" id="ProtNLM"/>
    </source>
</evidence>
<keyword evidence="1" id="KW-0812">Transmembrane</keyword>
<proteinExistence type="predicted"/>
<protein>
    <recommendedName>
        <fullName evidence="4">SIMPL domain-containing protein</fullName>
    </recommendedName>
</protein>
<dbReference type="Proteomes" id="UP000176512">
    <property type="component" value="Unassembled WGS sequence"/>
</dbReference>
<feature type="transmembrane region" description="Helical" evidence="1">
    <location>
        <begin position="7"/>
        <end position="28"/>
    </location>
</feature>
<dbReference type="Pfam" id="PF04402">
    <property type="entry name" value="SIMPL"/>
    <property type="match status" value="1"/>
</dbReference>
<dbReference type="InterPro" id="IPR007497">
    <property type="entry name" value="SIMPL/DUF541"/>
</dbReference>
<dbReference type="InterPro" id="IPR052022">
    <property type="entry name" value="26kDa_periplasmic_antigen"/>
</dbReference>
<evidence type="ECO:0000313" key="3">
    <source>
        <dbReference type="Proteomes" id="UP000176512"/>
    </source>
</evidence>
<dbReference type="AlphaFoldDB" id="A0A1G1YTN7"/>
<reference evidence="2 3" key="1">
    <citation type="journal article" date="2016" name="Nat. Commun.">
        <title>Thousands of microbial genomes shed light on interconnected biogeochemical processes in an aquifer system.</title>
        <authorList>
            <person name="Anantharaman K."/>
            <person name="Brown C.T."/>
            <person name="Hug L.A."/>
            <person name="Sharon I."/>
            <person name="Castelle C.J."/>
            <person name="Probst A.J."/>
            <person name="Thomas B.C."/>
            <person name="Singh A."/>
            <person name="Wilkins M.J."/>
            <person name="Karaoz U."/>
            <person name="Brodie E.L."/>
            <person name="Williams K.H."/>
            <person name="Hubbard S.S."/>
            <person name="Banfield J.F."/>
        </authorList>
    </citation>
    <scope>NUCLEOTIDE SEQUENCE [LARGE SCALE GENOMIC DNA]</scope>
</reference>
<evidence type="ECO:0000256" key="1">
    <source>
        <dbReference type="SAM" id="Phobius"/>
    </source>
</evidence>
<dbReference type="Gene3D" id="3.30.110.170">
    <property type="entry name" value="Protein of unknown function (DUF541), domain 1"/>
    <property type="match status" value="1"/>
</dbReference>